<sequence>MASARQSWALSPIPTPPQHFPMGAFFSNMAHLFWNLPHNEDMLIYPWLLWFIWKARNYKVFSNDDHNPKDVMESALTEARAWAAAQTVGEIVHVDNSTHLGPVPSGEWCQVDGAWKETECRAGLGWYNFDPESDSTLVDCAQLVKMVSEPAEWPVFEILLEEMEKCRKMFQAFSITHIPRRKNTKADRLTQSARDQPHDVYNINSVPPVSFPEPI</sequence>
<dbReference type="EMBL" id="CACVBM020001175">
    <property type="protein sequence ID" value="CAA7037478.1"/>
    <property type="molecule type" value="Genomic_DNA"/>
</dbReference>
<evidence type="ECO:0000313" key="2">
    <source>
        <dbReference type="Proteomes" id="UP000467841"/>
    </source>
</evidence>
<dbReference type="AlphaFoldDB" id="A0A6D2JCP9"/>
<proteinExistence type="predicted"/>
<accession>A0A6D2JCP9</accession>
<dbReference type="PANTHER" id="PTHR34146:SF3">
    <property type="entry name" value="POLYNUCLEOTIDYL TRANSFERASE, RIBONUCLEASE H-LIKE SUPERFAMILY PROTEIN"/>
    <property type="match status" value="1"/>
</dbReference>
<dbReference type="OrthoDB" id="1112675at2759"/>
<name>A0A6D2JCP9_9BRAS</name>
<dbReference type="GO" id="GO:0003676">
    <property type="term" value="F:nucleic acid binding"/>
    <property type="evidence" value="ECO:0007669"/>
    <property type="project" value="InterPro"/>
</dbReference>
<comment type="caution">
    <text evidence="1">The sequence shown here is derived from an EMBL/GenBank/DDBJ whole genome shotgun (WGS) entry which is preliminary data.</text>
</comment>
<gene>
    <name evidence="1" type="ORF">MERR_LOCUS24713</name>
</gene>
<evidence type="ECO:0000313" key="1">
    <source>
        <dbReference type="EMBL" id="CAA7037478.1"/>
    </source>
</evidence>
<keyword evidence="2" id="KW-1185">Reference proteome</keyword>
<dbReference type="PANTHER" id="PTHR34146">
    <property type="entry name" value="POLYNUCLEOTIDYL TRANSFERASE, RIBONUCLEASE H-LIKE SUPERFAMILY PROTEIN-RELATED"/>
    <property type="match status" value="1"/>
</dbReference>
<dbReference type="Proteomes" id="UP000467841">
    <property type="component" value="Unassembled WGS sequence"/>
</dbReference>
<dbReference type="InterPro" id="IPR036397">
    <property type="entry name" value="RNaseH_sf"/>
</dbReference>
<dbReference type="Gene3D" id="3.30.420.10">
    <property type="entry name" value="Ribonuclease H-like superfamily/Ribonuclease H"/>
    <property type="match status" value="1"/>
</dbReference>
<reference evidence="1" key="1">
    <citation type="submission" date="2020-01" db="EMBL/GenBank/DDBJ databases">
        <authorList>
            <person name="Mishra B."/>
        </authorList>
    </citation>
    <scope>NUCLEOTIDE SEQUENCE [LARGE SCALE GENOMIC DNA]</scope>
</reference>
<protein>
    <recommendedName>
        <fullName evidence="3">RNase H type-1 domain-containing protein</fullName>
    </recommendedName>
</protein>
<evidence type="ECO:0008006" key="3">
    <source>
        <dbReference type="Google" id="ProtNLM"/>
    </source>
</evidence>
<organism evidence="1 2">
    <name type="scientific">Microthlaspi erraticum</name>
    <dbReference type="NCBI Taxonomy" id="1685480"/>
    <lineage>
        <taxon>Eukaryota</taxon>
        <taxon>Viridiplantae</taxon>
        <taxon>Streptophyta</taxon>
        <taxon>Embryophyta</taxon>
        <taxon>Tracheophyta</taxon>
        <taxon>Spermatophyta</taxon>
        <taxon>Magnoliopsida</taxon>
        <taxon>eudicotyledons</taxon>
        <taxon>Gunneridae</taxon>
        <taxon>Pentapetalae</taxon>
        <taxon>rosids</taxon>
        <taxon>malvids</taxon>
        <taxon>Brassicales</taxon>
        <taxon>Brassicaceae</taxon>
        <taxon>Coluteocarpeae</taxon>
        <taxon>Microthlaspi</taxon>
    </lineage>
</organism>